<accession>A0A0A9EEE1</accession>
<sequence length="68" mass="7327">MSARSRINQRRSKRDKSAGGRFMFSAGVLLISYLPHAGFAAARIAVLALREVVMPALAMLTVCCSITS</sequence>
<organism evidence="1">
    <name type="scientific">Arundo donax</name>
    <name type="common">Giant reed</name>
    <name type="synonym">Donax arundinaceus</name>
    <dbReference type="NCBI Taxonomy" id="35708"/>
    <lineage>
        <taxon>Eukaryota</taxon>
        <taxon>Viridiplantae</taxon>
        <taxon>Streptophyta</taxon>
        <taxon>Embryophyta</taxon>
        <taxon>Tracheophyta</taxon>
        <taxon>Spermatophyta</taxon>
        <taxon>Magnoliopsida</taxon>
        <taxon>Liliopsida</taxon>
        <taxon>Poales</taxon>
        <taxon>Poaceae</taxon>
        <taxon>PACMAD clade</taxon>
        <taxon>Arundinoideae</taxon>
        <taxon>Arundineae</taxon>
        <taxon>Arundo</taxon>
    </lineage>
</organism>
<evidence type="ECO:0000313" key="1">
    <source>
        <dbReference type="EMBL" id="JAD98441.1"/>
    </source>
</evidence>
<name>A0A0A9EEE1_ARUDO</name>
<protein>
    <submittedName>
        <fullName evidence="1">Uncharacterized protein</fullName>
    </submittedName>
</protein>
<reference evidence="1" key="2">
    <citation type="journal article" date="2015" name="Data Brief">
        <title>Shoot transcriptome of the giant reed, Arundo donax.</title>
        <authorList>
            <person name="Barrero R.A."/>
            <person name="Guerrero F.D."/>
            <person name="Moolhuijzen P."/>
            <person name="Goolsby J.A."/>
            <person name="Tidwell J."/>
            <person name="Bellgard S.E."/>
            <person name="Bellgard M.I."/>
        </authorList>
    </citation>
    <scope>NUCLEOTIDE SEQUENCE</scope>
    <source>
        <tissue evidence="1">Shoot tissue taken approximately 20 cm above the soil surface</tissue>
    </source>
</reference>
<dbReference type="EMBL" id="GBRH01199454">
    <property type="protein sequence ID" value="JAD98441.1"/>
    <property type="molecule type" value="Transcribed_RNA"/>
</dbReference>
<proteinExistence type="predicted"/>
<reference evidence="1" key="1">
    <citation type="submission" date="2014-09" db="EMBL/GenBank/DDBJ databases">
        <authorList>
            <person name="Magalhaes I.L.F."/>
            <person name="Oliveira U."/>
            <person name="Santos F.R."/>
            <person name="Vidigal T.H.D.A."/>
            <person name="Brescovit A.D."/>
            <person name="Santos A.J."/>
        </authorList>
    </citation>
    <scope>NUCLEOTIDE SEQUENCE</scope>
    <source>
        <tissue evidence="1">Shoot tissue taken approximately 20 cm above the soil surface</tissue>
    </source>
</reference>
<dbReference type="AlphaFoldDB" id="A0A0A9EEE1"/>